<reference evidence="3 4" key="1">
    <citation type="submission" date="2023-01" db="EMBL/GenBank/DDBJ databases">
        <title>Psychrosphaera sp. nov., isolated from marine algae.</title>
        <authorList>
            <person name="Bayburt H."/>
            <person name="Choi B.J."/>
            <person name="Kim J.M."/>
            <person name="Choi D.G."/>
            <person name="Jeon C.O."/>
        </authorList>
    </citation>
    <scope>NUCLEOTIDE SEQUENCE [LARGE SCALE GENOMIC DNA]</scope>
    <source>
        <strain evidence="3 4">G1-22</strain>
    </source>
</reference>
<sequence>MAGLNLISFAVCSNSRFDDVEVTATQVVGNVFVLTGTGGNIGILTGSDGILMVDDQFEPLAHKIEKAIKVASPNSPNKVTYVVNTHYHGDHTGSNVYFSKSASILAHENVRKRMSVKQKGPGLPVITYSDGVKLYVNDDRVHVKHLSSGHTDGDSVVYFEKHNVWHLGDMLFESRFPYIDLKSGGSVQGYIQNLETLLAQIDDTAKVIPGHGNLTDRVGVKNLKDMIVATFAEVSEMKSRGMTLAQVIEQGLDQKWQAWSWSFINEERWITTLYE</sequence>
<dbReference type="InterPro" id="IPR050855">
    <property type="entry name" value="NDM-1-like"/>
</dbReference>
<evidence type="ECO:0000313" key="4">
    <source>
        <dbReference type="Proteomes" id="UP001528411"/>
    </source>
</evidence>
<proteinExistence type="inferred from homology"/>
<evidence type="ECO:0000256" key="1">
    <source>
        <dbReference type="ARBA" id="ARBA00005250"/>
    </source>
</evidence>
<dbReference type="InterPro" id="IPR036866">
    <property type="entry name" value="RibonucZ/Hydroxyglut_hydro"/>
</dbReference>
<dbReference type="PANTHER" id="PTHR42951">
    <property type="entry name" value="METALLO-BETA-LACTAMASE DOMAIN-CONTAINING"/>
    <property type="match status" value="1"/>
</dbReference>
<dbReference type="SMART" id="SM00849">
    <property type="entry name" value="Lactamase_B"/>
    <property type="match status" value="1"/>
</dbReference>
<keyword evidence="4" id="KW-1185">Reference proteome</keyword>
<name>A0ABT5FCX2_9GAMM</name>
<dbReference type="InterPro" id="IPR001279">
    <property type="entry name" value="Metallo-B-lactamas"/>
</dbReference>
<dbReference type="Pfam" id="PF00753">
    <property type="entry name" value="Lactamase_B"/>
    <property type="match status" value="1"/>
</dbReference>
<dbReference type="RefSeq" id="WP_272180845.1">
    <property type="nucleotide sequence ID" value="NZ_JAQOMS010000002.1"/>
</dbReference>
<comment type="caution">
    <text evidence="3">The sequence shown here is derived from an EMBL/GenBank/DDBJ whole genome shotgun (WGS) entry which is preliminary data.</text>
</comment>
<evidence type="ECO:0000313" key="3">
    <source>
        <dbReference type="EMBL" id="MDC2889398.1"/>
    </source>
</evidence>
<dbReference type="CDD" id="cd16282">
    <property type="entry name" value="metallo-hydrolase-like_MBL-fold"/>
    <property type="match status" value="1"/>
</dbReference>
<dbReference type="Gene3D" id="3.60.15.10">
    <property type="entry name" value="Ribonuclease Z/Hydroxyacylglutathione hydrolase-like"/>
    <property type="match status" value="1"/>
</dbReference>
<gene>
    <name evidence="3" type="ORF">PN838_12175</name>
</gene>
<accession>A0ABT5FCX2</accession>
<comment type="similarity">
    <text evidence="1">Belongs to the metallo-beta-lactamase superfamily. Class-B beta-lactamase family.</text>
</comment>
<evidence type="ECO:0000259" key="2">
    <source>
        <dbReference type="SMART" id="SM00849"/>
    </source>
</evidence>
<dbReference type="PANTHER" id="PTHR42951:SF4">
    <property type="entry name" value="ACYL-COENZYME A THIOESTERASE MBLAC2"/>
    <property type="match status" value="1"/>
</dbReference>
<protein>
    <submittedName>
        <fullName evidence="3">MBL fold metallo-hydrolase</fullName>
    </submittedName>
</protein>
<dbReference type="SUPFAM" id="SSF56281">
    <property type="entry name" value="Metallo-hydrolase/oxidoreductase"/>
    <property type="match status" value="1"/>
</dbReference>
<organism evidence="3 4">
    <name type="scientific">Psychrosphaera algicola</name>
    <dbReference type="NCBI Taxonomy" id="3023714"/>
    <lineage>
        <taxon>Bacteria</taxon>
        <taxon>Pseudomonadati</taxon>
        <taxon>Pseudomonadota</taxon>
        <taxon>Gammaproteobacteria</taxon>
        <taxon>Alteromonadales</taxon>
        <taxon>Pseudoalteromonadaceae</taxon>
        <taxon>Psychrosphaera</taxon>
    </lineage>
</organism>
<feature type="domain" description="Metallo-beta-lactamase" evidence="2">
    <location>
        <begin position="38"/>
        <end position="211"/>
    </location>
</feature>
<dbReference type="Proteomes" id="UP001528411">
    <property type="component" value="Unassembled WGS sequence"/>
</dbReference>
<dbReference type="EMBL" id="JAQOMS010000002">
    <property type="protein sequence ID" value="MDC2889398.1"/>
    <property type="molecule type" value="Genomic_DNA"/>
</dbReference>